<evidence type="ECO:0000313" key="3">
    <source>
        <dbReference type="Proteomes" id="UP000267606"/>
    </source>
</evidence>
<dbReference type="AlphaFoldDB" id="A0A183H7D8"/>
<reference evidence="4" key="1">
    <citation type="submission" date="2016-06" db="UniProtKB">
        <authorList>
            <consortium name="WormBaseParasite"/>
        </authorList>
    </citation>
    <scope>IDENTIFICATION</scope>
</reference>
<dbReference type="InterPro" id="IPR022577">
    <property type="entry name" value="TBCD_C"/>
</dbReference>
<name>A0A183H7D8_9BILA</name>
<dbReference type="Proteomes" id="UP000267606">
    <property type="component" value="Unassembled WGS sequence"/>
</dbReference>
<proteinExistence type="predicted"/>
<dbReference type="GO" id="GO:0007023">
    <property type="term" value="P:post-chaperonin tubulin folding pathway"/>
    <property type="evidence" value="ECO:0007669"/>
    <property type="project" value="InterPro"/>
</dbReference>
<dbReference type="GO" id="GO:0048487">
    <property type="term" value="F:beta-tubulin binding"/>
    <property type="evidence" value="ECO:0007669"/>
    <property type="project" value="InterPro"/>
</dbReference>
<evidence type="ECO:0000259" key="1">
    <source>
        <dbReference type="Pfam" id="PF12612"/>
    </source>
</evidence>
<dbReference type="GO" id="GO:0070830">
    <property type="term" value="P:bicellular tight junction assembly"/>
    <property type="evidence" value="ECO:0007669"/>
    <property type="project" value="TreeGrafter"/>
</dbReference>
<dbReference type="PANTHER" id="PTHR12658">
    <property type="entry name" value="BETA-TUBULIN COFACTOR D"/>
    <property type="match status" value="1"/>
</dbReference>
<organism evidence="4">
    <name type="scientific">Onchocerca flexuosa</name>
    <dbReference type="NCBI Taxonomy" id="387005"/>
    <lineage>
        <taxon>Eukaryota</taxon>
        <taxon>Metazoa</taxon>
        <taxon>Ecdysozoa</taxon>
        <taxon>Nematoda</taxon>
        <taxon>Chromadorea</taxon>
        <taxon>Rhabditida</taxon>
        <taxon>Spirurina</taxon>
        <taxon>Spiruromorpha</taxon>
        <taxon>Filarioidea</taxon>
        <taxon>Onchocercidae</taxon>
        <taxon>Onchocerca</taxon>
    </lineage>
</organism>
<dbReference type="GO" id="GO:0007021">
    <property type="term" value="P:tubulin complex assembly"/>
    <property type="evidence" value="ECO:0007669"/>
    <property type="project" value="InterPro"/>
</dbReference>
<keyword evidence="3" id="KW-1185">Reference proteome</keyword>
<dbReference type="GO" id="GO:0005096">
    <property type="term" value="F:GTPase activator activity"/>
    <property type="evidence" value="ECO:0007669"/>
    <property type="project" value="InterPro"/>
</dbReference>
<protein>
    <submittedName>
        <fullName evidence="4">TFCD_C domain-containing protein</fullName>
    </submittedName>
</protein>
<sequence>MRGASDALLSVISDVRGSRQELEIFLQCLASILINNAGILRVTQPLLCTLEQILSAQLLECFEADPDSSPSLRKIVDRVAIVCFYFYNYLGFKNGSHEIYCLSVIRTLRSRYPVMRRNAAEQLYECLASECDSSNEAERNKRLELLNLLSKTKWNITGNEQYFVKVSHLVAEKLNVIS</sequence>
<reference evidence="2 3" key="2">
    <citation type="submission" date="2018-11" db="EMBL/GenBank/DDBJ databases">
        <authorList>
            <consortium name="Pathogen Informatics"/>
        </authorList>
    </citation>
    <scope>NUCLEOTIDE SEQUENCE [LARGE SCALE GENOMIC DNA]</scope>
</reference>
<evidence type="ECO:0000313" key="2">
    <source>
        <dbReference type="EMBL" id="VDO36363.1"/>
    </source>
</evidence>
<dbReference type="EMBL" id="UZAJ01002259">
    <property type="protein sequence ID" value="VDO36363.1"/>
    <property type="molecule type" value="Genomic_DNA"/>
</dbReference>
<gene>
    <name evidence="2" type="ORF">OFLC_LOCUS3400</name>
</gene>
<dbReference type="GO" id="GO:0016328">
    <property type="term" value="C:lateral plasma membrane"/>
    <property type="evidence" value="ECO:0007669"/>
    <property type="project" value="TreeGrafter"/>
</dbReference>
<dbReference type="Pfam" id="PF12612">
    <property type="entry name" value="TFCD_C"/>
    <property type="match status" value="1"/>
</dbReference>
<dbReference type="STRING" id="387005.A0A183H7D8"/>
<dbReference type="PANTHER" id="PTHR12658:SF0">
    <property type="entry name" value="TUBULIN-SPECIFIC CHAPERONE D"/>
    <property type="match status" value="1"/>
</dbReference>
<dbReference type="GO" id="GO:0034333">
    <property type="term" value="P:adherens junction assembly"/>
    <property type="evidence" value="ECO:0007669"/>
    <property type="project" value="TreeGrafter"/>
</dbReference>
<accession>A0A183H7D8</accession>
<dbReference type="GO" id="GO:0000226">
    <property type="term" value="P:microtubule cytoskeleton organization"/>
    <property type="evidence" value="ECO:0007669"/>
    <property type="project" value="TreeGrafter"/>
</dbReference>
<feature type="domain" description="Tubulin-folding cofactor D C-terminal" evidence="1">
    <location>
        <begin position="2"/>
        <end position="77"/>
    </location>
</feature>
<dbReference type="InterPro" id="IPR033162">
    <property type="entry name" value="TBCD"/>
</dbReference>
<evidence type="ECO:0000313" key="4">
    <source>
        <dbReference type="WBParaSite" id="OFLC_0000339901-mRNA-1"/>
    </source>
</evidence>
<dbReference type="WBParaSite" id="OFLC_0000339901-mRNA-1">
    <property type="protein sequence ID" value="OFLC_0000339901-mRNA-1"/>
    <property type="gene ID" value="OFLC_0000339901"/>
</dbReference>